<dbReference type="Proteomes" id="UP001150925">
    <property type="component" value="Unassembled WGS sequence"/>
</dbReference>
<dbReference type="Pfam" id="PF01138">
    <property type="entry name" value="RNase_PH"/>
    <property type="match status" value="1"/>
</dbReference>
<gene>
    <name evidence="13" type="primary">RRP45</name>
    <name evidence="13" type="ORF">IWQ62_003741</name>
</gene>
<dbReference type="OrthoDB" id="10264038at2759"/>
<dbReference type="SUPFAM" id="SSF54211">
    <property type="entry name" value="Ribosomal protein S5 domain 2-like"/>
    <property type="match status" value="1"/>
</dbReference>
<dbReference type="GO" id="GO:0034476">
    <property type="term" value="P:U5 snRNA 3'-end processing"/>
    <property type="evidence" value="ECO:0007669"/>
    <property type="project" value="TreeGrafter"/>
</dbReference>
<evidence type="ECO:0000256" key="9">
    <source>
        <dbReference type="ARBA" id="ARBA00023242"/>
    </source>
</evidence>
<dbReference type="GO" id="GO:0034473">
    <property type="term" value="P:U1 snRNA 3'-end processing"/>
    <property type="evidence" value="ECO:0007669"/>
    <property type="project" value="TreeGrafter"/>
</dbReference>
<dbReference type="InterPro" id="IPR001247">
    <property type="entry name" value="ExoRNase_PH_dom1"/>
</dbReference>
<protein>
    <recommendedName>
        <fullName evidence="4">Exosome complex component RRP45</fullName>
    </recommendedName>
    <alternativeName>
        <fullName evidence="10">Ribosomal RNA-processing protein 45</fullName>
    </alternativeName>
</protein>
<evidence type="ECO:0000256" key="5">
    <source>
        <dbReference type="ARBA" id="ARBA00022490"/>
    </source>
</evidence>
<evidence type="ECO:0000313" key="13">
    <source>
        <dbReference type="EMBL" id="KAJ1961815.1"/>
    </source>
</evidence>
<dbReference type="GO" id="GO:0035925">
    <property type="term" value="F:mRNA 3'-UTR AU-rich region binding"/>
    <property type="evidence" value="ECO:0007669"/>
    <property type="project" value="TreeGrafter"/>
</dbReference>
<keyword evidence="5" id="KW-0963">Cytoplasm</keyword>
<dbReference type="PANTHER" id="PTHR11097">
    <property type="entry name" value="EXOSOME COMPLEX EXONUCLEASE RIBOSOMAL RNA PROCESSING PROTEIN"/>
    <property type="match status" value="1"/>
</dbReference>
<organism evidence="13 14">
    <name type="scientific">Dispira parvispora</name>
    <dbReference type="NCBI Taxonomy" id="1520584"/>
    <lineage>
        <taxon>Eukaryota</taxon>
        <taxon>Fungi</taxon>
        <taxon>Fungi incertae sedis</taxon>
        <taxon>Zoopagomycota</taxon>
        <taxon>Kickxellomycotina</taxon>
        <taxon>Dimargaritomycetes</taxon>
        <taxon>Dimargaritales</taxon>
        <taxon>Dimargaritaceae</taxon>
        <taxon>Dispira</taxon>
    </lineage>
</organism>
<proteinExistence type="inferred from homology"/>
<dbReference type="GO" id="GO:0034475">
    <property type="term" value="P:U4 snRNA 3'-end processing"/>
    <property type="evidence" value="ECO:0007669"/>
    <property type="project" value="TreeGrafter"/>
</dbReference>
<dbReference type="AlphaFoldDB" id="A0A9W8E615"/>
<evidence type="ECO:0000256" key="4">
    <source>
        <dbReference type="ARBA" id="ARBA00019572"/>
    </source>
</evidence>
<dbReference type="GO" id="GO:0071035">
    <property type="term" value="P:nuclear polyadenylation-dependent rRNA catabolic process"/>
    <property type="evidence" value="ECO:0007669"/>
    <property type="project" value="TreeGrafter"/>
</dbReference>
<dbReference type="InterPro" id="IPR036345">
    <property type="entry name" value="ExoRNase_PH_dom2_sf"/>
</dbReference>
<dbReference type="InterPro" id="IPR020568">
    <property type="entry name" value="Ribosomal_Su5_D2-typ_SF"/>
</dbReference>
<dbReference type="Pfam" id="PF03725">
    <property type="entry name" value="RNase_PH_C"/>
    <property type="match status" value="1"/>
</dbReference>
<keyword evidence="9" id="KW-0539">Nucleus</keyword>
<dbReference type="GO" id="GO:0000176">
    <property type="term" value="C:nuclear exosome (RNase complex)"/>
    <property type="evidence" value="ECO:0007669"/>
    <property type="project" value="TreeGrafter"/>
</dbReference>
<evidence type="ECO:0000256" key="3">
    <source>
        <dbReference type="ARBA" id="ARBA00006678"/>
    </source>
</evidence>
<keyword evidence="7" id="KW-0271">Exosome</keyword>
<dbReference type="CDD" id="cd11368">
    <property type="entry name" value="RNase_PH_RRP45"/>
    <property type="match status" value="1"/>
</dbReference>
<dbReference type="InterPro" id="IPR033100">
    <property type="entry name" value="Rrp45"/>
</dbReference>
<evidence type="ECO:0000256" key="8">
    <source>
        <dbReference type="ARBA" id="ARBA00022884"/>
    </source>
</evidence>
<dbReference type="GO" id="GO:0071028">
    <property type="term" value="P:nuclear mRNA surveillance"/>
    <property type="evidence" value="ECO:0007669"/>
    <property type="project" value="TreeGrafter"/>
</dbReference>
<evidence type="ECO:0000313" key="14">
    <source>
        <dbReference type="Proteomes" id="UP001150925"/>
    </source>
</evidence>
<dbReference type="InterPro" id="IPR015847">
    <property type="entry name" value="ExoRNase_PH_dom2"/>
</dbReference>
<dbReference type="SUPFAM" id="SSF55666">
    <property type="entry name" value="Ribonuclease PH domain 2-like"/>
    <property type="match status" value="1"/>
</dbReference>
<comment type="subcellular location">
    <subcellularLocation>
        <location evidence="1">Cytoplasm</location>
    </subcellularLocation>
    <subcellularLocation>
        <location evidence="2">Nucleus</location>
        <location evidence="2">Nucleolus</location>
    </subcellularLocation>
</comment>
<evidence type="ECO:0000256" key="2">
    <source>
        <dbReference type="ARBA" id="ARBA00004604"/>
    </source>
</evidence>
<keyword evidence="14" id="KW-1185">Reference proteome</keyword>
<evidence type="ECO:0000256" key="1">
    <source>
        <dbReference type="ARBA" id="ARBA00004496"/>
    </source>
</evidence>
<dbReference type="GO" id="GO:0005730">
    <property type="term" value="C:nucleolus"/>
    <property type="evidence" value="ECO:0007669"/>
    <property type="project" value="UniProtKB-SubCell"/>
</dbReference>
<dbReference type="InterPro" id="IPR050590">
    <property type="entry name" value="Exosome_comp_Rrp42_subfam"/>
</dbReference>
<dbReference type="GO" id="GO:0016075">
    <property type="term" value="P:rRNA catabolic process"/>
    <property type="evidence" value="ECO:0007669"/>
    <property type="project" value="TreeGrafter"/>
</dbReference>
<keyword evidence="6" id="KW-0698">rRNA processing</keyword>
<feature type="domain" description="Exoribonuclease phosphorolytic" evidence="12">
    <location>
        <begin position="190"/>
        <end position="256"/>
    </location>
</feature>
<dbReference type="FunFam" id="3.30.230.70:FF:000005">
    <property type="entry name" value="Exosome complex component RRP45"/>
    <property type="match status" value="1"/>
</dbReference>
<evidence type="ECO:0000259" key="11">
    <source>
        <dbReference type="Pfam" id="PF01138"/>
    </source>
</evidence>
<name>A0A9W8E615_9FUNG</name>
<reference evidence="13" key="1">
    <citation type="submission" date="2022-07" db="EMBL/GenBank/DDBJ databases">
        <title>Phylogenomic reconstructions and comparative analyses of Kickxellomycotina fungi.</title>
        <authorList>
            <person name="Reynolds N.K."/>
            <person name="Stajich J.E."/>
            <person name="Barry K."/>
            <person name="Grigoriev I.V."/>
            <person name="Crous P."/>
            <person name="Smith M.E."/>
        </authorList>
    </citation>
    <scope>NUCLEOTIDE SEQUENCE</scope>
    <source>
        <strain evidence="13">RSA 1196</strain>
    </source>
</reference>
<dbReference type="GO" id="GO:0000177">
    <property type="term" value="C:cytoplasmic exosome (RNase complex)"/>
    <property type="evidence" value="ECO:0007669"/>
    <property type="project" value="TreeGrafter"/>
</dbReference>
<comment type="caution">
    <text evidence="13">The sequence shown here is derived from an EMBL/GenBank/DDBJ whole genome shotgun (WGS) entry which is preliminary data.</text>
</comment>
<sequence length="279" mass="31041">MVKERELSTNEREFVIEAIQQGLRVDGRSLEAQRDISVTYGDDFGNVQVTYGSTQVLAQVSCEVMRPFPDRPTEGFLTIATELSAMAAPNFEVVGRSEEEVLINRHIEKTLRRSRAIDTEGLCIVAGEKVWSVRIDLHFLDHDGNLLDAACYAAIHALAHFRRPDVTVVGDEVTVHPVDERNPVPLTIHHYPLCVTFAFFEQGQAYVVDPTFLEEQVCQGRMSVSVNSHREICAISKTGGVPLDPDTILQCTQLATELTHRMLPIKVPEGPSTTAMVQD</sequence>
<evidence type="ECO:0000259" key="12">
    <source>
        <dbReference type="Pfam" id="PF03725"/>
    </source>
</evidence>
<keyword evidence="8" id="KW-0694">RNA-binding</keyword>
<dbReference type="PANTHER" id="PTHR11097:SF14">
    <property type="entry name" value="EXOSOME COMPLEX COMPONENT RRP45"/>
    <property type="match status" value="1"/>
</dbReference>
<accession>A0A9W8E615</accession>
<feature type="domain" description="Exoribonuclease phosphorolytic" evidence="11">
    <location>
        <begin position="34"/>
        <end position="164"/>
    </location>
</feature>
<dbReference type="GO" id="GO:0071038">
    <property type="term" value="P:TRAMP-dependent tRNA surveillance pathway"/>
    <property type="evidence" value="ECO:0007669"/>
    <property type="project" value="TreeGrafter"/>
</dbReference>
<dbReference type="GO" id="GO:0000467">
    <property type="term" value="P:exonucleolytic trimming to generate mature 3'-end of 5.8S rRNA from tricistronic rRNA transcript (SSU-rRNA, 5.8S rRNA, LSU-rRNA)"/>
    <property type="evidence" value="ECO:0007669"/>
    <property type="project" value="TreeGrafter"/>
</dbReference>
<comment type="similarity">
    <text evidence="3">Belongs to the RNase PH family.</text>
</comment>
<evidence type="ECO:0000256" key="10">
    <source>
        <dbReference type="ARBA" id="ARBA00077933"/>
    </source>
</evidence>
<dbReference type="Gene3D" id="3.30.230.70">
    <property type="entry name" value="GHMP Kinase, N-terminal domain"/>
    <property type="match status" value="1"/>
</dbReference>
<evidence type="ECO:0000256" key="6">
    <source>
        <dbReference type="ARBA" id="ARBA00022552"/>
    </source>
</evidence>
<dbReference type="InterPro" id="IPR027408">
    <property type="entry name" value="PNPase/RNase_PH_dom_sf"/>
</dbReference>
<dbReference type="EMBL" id="JANBPY010001064">
    <property type="protein sequence ID" value="KAJ1961815.1"/>
    <property type="molecule type" value="Genomic_DNA"/>
</dbReference>
<evidence type="ECO:0000256" key="7">
    <source>
        <dbReference type="ARBA" id="ARBA00022835"/>
    </source>
</evidence>